<evidence type="ECO:0000256" key="1">
    <source>
        <dbReference type="ARBA" id="ARBA00004651"/>
    </source>
</evidence>
<keyword evidence="10" id="KW-1185">Reference proteome</keyword>
<evidence type="ECO:0000256" key="7">
    <source>
        <dbReference type="RuleBase" id="RU363032"/>
    </source>
</evidence>
<dbReference type="OrthoDB" id="9773467at2"/>
<keyword evidence="5 7" id="KW-1133">Transmembrane helix</keyword>
<feature type="domain" description="ABC transmembrane type-1" evidence="8">
    <location>
        <begin position="89"/>
        <end position="279"/>
    </location>
</feature>
<dbReference type="InterPro" id="IPR000515">
    <property type="entry name" value="MetI-like"/>
</dbReference>
<reference evidence="9 10" key="1">
    <citation type="submission" date="2018-09" db="EMBL/GenBank/DDBJ databases">
        <title>Murine metabolic-syndrome-specific gut microbial biobank.</title>
        <authorList>
            <person name="Liu C."/>
        </authorList>
    </citation>
    <scope>NUCLEOTIDE SEQUENCE [LARGE SCALE GENOMIC DNA]</scope>
    <source>
        <strain evidence="9 10">0.1xD8-82</strain>
    </source>
</reference>
<feature type="transmembrane region" description="Helical" evidence="7">
    <location>
        <begin position="198"/>
        <end position="222"/>
    </location>
</feature>
<protein>
    <submittedName>
        <fullName evidence="9">Carbohydrate ABC transporter permease</fullName>
    </submittedName>
</protein>
<accession>A0A3A9AR86</accession>
<keyword evidence="4 7" id="KW-0812">Transmembrane</keyword>
<dbReference type="PANTHER" id="PTHR43744">
    <property type="entry name" value="ABC TRANSPORTER PERMEASE PROTEIN MG189-RELATED-RELATED"/>
    <property type="match status" value="1"/>
</dbReference>
<organism evidence="9 10">
    <name type="scientific">Parablautia intestinalis</name>
    <dbReference type="NCBI Taxonomy" id="2320100"/>
    <lineage>
        <taxon>Bacteria</taxon>
        <taxon>Bacillati</taxon>
        <taxon>Bacillota</taxon>
        <taxon>Clostridia</taxon>
        <taxon>Lachnospirales</taxon>
        <taxon>Lachnospiraceae</taxon>
        <taxon>Parablautia</taxon>
    </lineage>
</organism>
<keyword evidence="2 7" id="KW-0813">Transport</keyword>
<dbReference type="GO" id="GO:0055085">
    <property type="term" value="P:transmembrane transport"/>
    <property type="evidence" value="ECO:0007669"/>
    <property type="project" value="InterPro"/>
</dbReference>
<feature type="transmembrane region" description="Helical" evidence="7">
    <location>
        <begin position="159"/>
        <end position="178"/>
    </location>
</feature>
<dbReference type="PANTHER" id="PTHR43744:SF12">
    <property type="entry name" value="ABC TRANSPORTER PERMEASE PROTEIN MG189-RELATED"/>
    <property type="match status" value="1"/>
</dbReference>
<dbReference type="InterPro" id="IPR035906">
    <property type="entry name" value="MetI-like_sf"/>
</dbReference>
<dbReference type="EMBL" id="RAYQ01000001">
    <property type="protein sequence ID" value="RKI94050.1"/>
    <property type="molecule type" value="Genomic_DNA"/>
</dbReference>
<evidence type="ECO:0000259" key="8">
    <source>
        <dbReference type="PROSITE" id="PS50928"/>
    </source>
</evidence>
<dbReference type="AlphaFoldDB" id="A0A3A9AR86"/>
<comment type="similarity">
    <text evidence="7">Belongs to the binding-protein-dependent transport system permease family.</text>
</comment>
<keyword evidence="3" id="KW-1003">Cell membrane</keyword>
<feature type="transmembrane region" description="Helical" evidence="7">
    <location>
        <begin position="6"/>
        <end position="24"/>
    </location>
</feature>
<name>A0A3A9AR86_9FIRM</name>
<feature type="transmembrane region" description="Helical" evidence="7">
    <location>
        <begin position="126"/>
        <end position="147"/>
    </location>
</feature>
<feature type="transmembrane region" description="Helical" evidence="7">
    <location>
        <begin position="258"/>
        <end position="279"/>
    </location>
</feature>
<dbReference type="GO" id="GO:0005886">
    <property type="term" value="C:plasma membrane"/>
    <property type="evidence" value="ECO:0007669"/>
    <property type="project" value="UniProtKB-SubCell"/>
</dbReference>
<dbReference type="SUPFAM" id="SSF161098">
    <property type="entry name" value="MetI-like"/>
    <property type="match status" value="1"/>
</dbReference>
<evidence type="ECO:0000256" key="4">
    <source>
        <dbReference type="ARBA" id="ARBA00022692"/>
    </source>
</evidence>
<evidence type="ECO:0000256" key="5">
    <source>
        <dbReference type="ARBA" id="ARBA00022989"/>
    </source>
</evidence>
<comment type="subcellular location">
    <subcellularLocation>
        <location evidence="1 7">Cell membrane</location>
        <topology evidence="1 7">Multi-pass membrane protein</topology>
    </subcellularLocation>
</comment>
<evidence type="ECO:0000313" key="9">
    <source>
        <dbReference type="EMBL" id="RKI94050.1"/>
    </source>
</evidence>
<dbReference type="Pfam" id="PF00528">
    <property type="entry name" value="BPD_transp_1"/>
    <property type="match status" value="1"/>
</dbReference>
<dbReference type="Gene3D" id="1.10.3720.10">
    <property type="entry name" value="MetI-like"/>
    <property type="match status" value="1"/>
</dbReference>
<feature type="transmembrane region" description="Helical" evidence="7">
    <location>
        <begin position="89"/>
        <end position="114"/>
    </location>
</feature>
<dbReference type="Proteomes" id="UP000280696">
    <property type="component" value="Unassembled WGS sequence"/>
</dbReference>
<gene>
    <name evidence="9" type="ORF">D7V94_00240</name>
</gene>
<sequence>MTKLLLVIAAIAVVLIIISILHPVGKKVSLYFILGLIALIMLLPFFMMFVMATLKTNEIYSFPPIMWFGSNLAENFKNMTATVNFPKSFLNSVIVTGSHVILVLFFCSIGGYAFSVYDFPGRKQLFAILLATMMIPATAGIIPWFIMMSKFGWVNDFKALIIPSCANAFGIFWMRQYCQNNVPKSLMEAARIDGCSEWTIFFRVIAPILKPAYASLGIMQFVNMWNEFMQALIILRKEKLYTLPLMLRSMVSDRGTDYGAVMLASTCAVLPLLICFLCASKFFMDGLTAGAVKE</sequence>
<keyword evidence="6 7" id="KW-0472">Membrane</keyword>
<dbReference type="CDD" id="cd06261">
    <property type="entry name" value="TM_PBP2"/>
    <property type="match status" value="1"/>
</dbReference>
<comment type="caution">
    <text evidence="9">The sequence shown here is derived from an EMBL/GenBank/DDBJ whole genome shotgun (WGS) entry which is preliminary data.</text>
</comment>
<evidence type="ECO:0000313" key="10">
    <source>
        <dbReference type="Proteomes" id="UP000280696"/>
    </source>
</evidence>
<evidence type="ECO:0000256" key="3">
    <source>
        <dbReference type="ARBA" id="ARBA00022475"/>
    </source>
</evidence>
<proteinExistence type="inferred from homology"/>
<feature type="transmembrane region" description="Helical" evidence="7">
    <location>
        <begin position="31"/>
        <end position="54"/>
    </location>
</feature>
<evidence type="ECO:0000256" key="6">
    <source>
        <dbReference type="ARBA" id="ARBA00023136"/>
    </source>
</evidence>
<dbReference type="RefSeq" id="WP_120465677.1">
    <property type="nucleotide sequence ID" value="NZ_CATAJS010000016.1"/>
</dbReference>
<evidence type="ECO:0000256" key="2">
    <source>
        <dbReference type="ARBA" id="ARBA00022448"/>
    </source>
</evidence>
<dbReference type="PROSITE" id="PS50928">
    <property type="entry name" value="ABC_TM1"/>
    <property type="match status" value="1"/>
</dbReference>